<keyword evidence="2" id="KW-1185">Reference proteome</keyword>
<evidence type="ECO:0000313" key="1">
    <source>
        <dbReference type="EMBL" id="ABZ99457.1"/>
    </source>
</evidence>
<proteinExistence type="predicted"/>
<dbReference type="OrthoDB" id="9800856at2"/>
<organism evidence="1 2">
    <name type="scientific">Leptospira biflexa serovar Patoc (strain Patoc 1 / ATCC 23582 / Paris)</name>
    <dbReference type="NCBI Taxonomy" id="456481"/>
    <lineage>
        <taxon>Bacteria</taxon>
        <taxon>Pseudomonadati</taxon>
        <taxon>Spirochaetota</taxon>
        <taxon>Spirochaetia</taxon>
        <taxon>Leptospirales</taxon>
        <taxon>Leptospiraceae</taxon>
        <taxon>Leptospira</taxon>
    </lineage>
</organism>
<dbReference type="Proteomes" id="UP000001847">
    <property type="component" value="Chromosome I"/>
</dbReference>
<gene>
    <name evidence="1" type="ordered locus">LEPBI_I3393</name>
</gene>
<dbReference type="InterPro" id="IPR029069">
    <property type="entry name" value="HotDog_dom_sf"/>
</dbReference>
<accession>B0SRG5</accession>
<dbReference type="HOGENOM" id="CLU_2423330_0_0_12"/>
<sequence>MFNANYLNYLDVAITEYFRAQGIAYSDFLKYVSYEWKYRATDWSGNPFLIQCNFFFQSIGKIAAESGVVIRLHYNQKTNARRTTYPNRPNS</sequence>
<evidence type="ECO:0000313" key="2">
    <source>
        <dbReference type="Proteomes" id="UP000001847"/>
    </source>
</evidence>
<reference evidence="1 2" key="1">
    <citation type="journal article" date="2008" name="PLoS ONE">
        <title>Genome sequence of the saprophyte Leptospira biflexa provides insights into the evolution of Leptospira and the pathogenesis of leptospirosis.</title>
        <authorList>
            <person name="Picardeau M."/>
            <person name="Bulach D.M."/>
            <person name="Bouchier C."/>
            <person name="Zuerner R.L."/>
            <person name="Zidane N."/>
            <person name="Wilson P.J."/>
            <person name="Creno S."/>
            <person name="Kuczek E.S."/>
            <person name="Bommezzadri S."/>
            <person name="Davis J.C."/>
            <person name="McGrath A."/>
            <person name="Johnson M.J."/>
            <person name="Boursaux-Eude C."/>
            <person name="Seemann T."/>
            <person name="Rouy Z."/>
            <person name="Coppel R.L."/>
            <person name="Rood J.I."/>
            <person name="Lajus A."/>
            <person name="Davies J.K."/>
            <person name="Medigue C."/>
            <person name="Adler B."/>
        </authorList>
    </citation>
    <scope>NUCLEOTIDE SEQUENCE [LARGE SCALE GENOMIC DNA]</scope>
    <source>
        <strain evidence="2">Patoc 1 / ATCC 23582 / Paris</strain>
    </source>
</reference>
<protein>
    <submittedName>
        <fullName evidence="1">Uncharacterized protein</fullName>
    </submittedName>
</protein>
<dbReference type="KEGG" id="lbi:LEPBI_I3393"/>
<dbReference type="EMBL" id="CP000786">
    <property type="protein sequence ID" value="ABZ99457.1"/>
    <property type="molecule type" value="Genomic_DNA"/>
</dbReference>
<name>B0SRG5_LEPBP</name>
<dbReference type="Gene3D" id="3.10.129.10">
    <property type="entry name" value="Hotdog Thioesterase"/>
    <property type="match status" value="1"/>
</dbReference>
<dbReference type="STRING" id="456481.LEPBI_I3393"/>
<dbReference type="AlphaFoldDB" id="B0SRG5"/>
<dbReference type="SUPFAM" id="SSF54637">
    <property type="entry name" value="Thioesterase/thiol ester dehydrase-isomerase"/>
    <property type="match status" value="1"/>
</dbReference>